<gene>
    <name evidence="2" type="ORF">NL53_18750</name>
</gene>
<reference evidence="2 3" key="1">
    <citation type="submission" date="2014-10" db="EMBL/GenBank/DDBJ databases">
        <title>Genome sequencing of Vibrio variabilis T01.</title>
        <authorList>
            <person name="Chan K.-G."/>
            <person name="Mohamad N.I."/>
        </authorList>
    </citation>
    <scope>NUCLEOTIDE SEQUENCE [LARGE SCALE GENOMIC DNA]</scope>
    <source>
        <strain evidence="2 3">T01</strain>
    </source>
</reference>
<protein>
    <submittedName>
        <fullName evidence="2">Membrane protein</fullName>
    </submittedName>
</protein>
<feature type="chain" id="PRO_5046893939" evidence="1">
    <location>
        <begin position="21"/>
        <end position="278"/>
    </location>
</feature>
<feature type="signal peptide" evidence="1">
    <location>
        <begin position="1"/>
        <end position="20"/>
    </location>
</feature>
<evidence type="ECO:0000313" key="3">
    <source>
        <dbReference type="Proteomes" id="UP000030520"/>
    </source>
</evidence>
<keyword evidence="3" id="KW-1185">Reference proteome</keyword>
<dbReference type="RefSeq" id="WP_005471350.1">
    <property type="nucleotide sequence ID" value="NZ_JRWM01000033.1"/>
</dbReference>
<proteinExistence type="predicted"/>
<evidence type="ECO:0000256" key="1">
    <source>
        <dbReference type="SAM" id="SignalP"/>
    </source>
</evidence>
<evidence type="ECO:0000313" key="2">
    <source>
        <dbReference type="EMBL" id="KHA59075.1"/>
    </source>
</evidence>
<dbReference type="EMBL" id="JRWM01000033">
    <property type="protein sequence ID" value="KHA59075.1"/>
    <property type="molecule type" value="Genomic_DNA"/>
</dbReference>
<keyword evidence="1" id="KW-0732">Signal</keyword>
<comment type="caution">
    <text evidence="2">The sequence shown here is derived from an EMBL/GenBank/DDBJ whole genome shotgun (WGS) entry which is preliminary data.</text>
</comment>
<organism evidence="2 3">
    <name type="scientific">Vibrio variabilis</name>
    <dbReference type="NCBI Taxonomy" id="990271"/>
    <lineage>
        <taxon>Bacteria</taxon>
        <taxon>Pseudomonadati</taxon>
        <taxon>Pseudomonadota</taxon>
        <taxon>Gammaproteobacteria</taxon>
        <taxon>Vibrionales</taxon>
        <taxon>Vibrionaceae</taxon>
        <taxon>Vibrio</taxon>
    </lineage>
</organism>
<sequence>MNNRYLLPAMLLVAPFCASANDLQDSWSDDESSRWSGYISADYSRNGYRDGATNANRSASATGVIRYAFEDNSRLQLVVSGYHQQDGDVYGTKGQFWNDTSIGYARNGLFNPTEGSTVSGEVRAILPTSKTSRRNDLKLGTRLKLRWSAAFDEWLEGLSLSNTLLLRKNFHEYKTAGGYQLIEYRLSNQFSVDYVFAKDFYFNIYLMPRQSWDYNGNTFDPDMMHGEEIGYQFNEDISLAVGMTNGISYYDPEKGSSPINDLIDLKKTTYYALVSYQF</sequence>
<accession>A0ABR4Y720</accession>
<name>A0ABR4Y720_9VIBR</name>
<dbReference type="Proteomes" id="UP000030520">
    <property type="component" value="Unassembled WGS sequence"/>
</dbReference>